<keyword evidence="2" id="KW-1185">Reference proteome</keyword>
<accession>A0A4R9GP06</accession>
<dbReference type="InterPro" id="IPR027614">
    <property type="entry name" value="OMP_Lepto"/>
</dbReference>
<dbReference type="NCBIfam" id="TIGR04327">
    <property type="entry name" value="OMP_LA_2444"/>
    <property type="match status" value="1"/>
</dbReference>
<evidence type="ECO:0000313" key="1">
    <source>
        <dbReference type="EMBL" id="TGK18166.1"/>
    </source>
</evidence>
<comment type="caution">
    <text evidence="1">The sequence shown here is derived from an EMBL/GenBank/DDBJ whole genome shotgun (WGS) entry which is preliminary data.</text>
</comment>
<dbReference type="OrthoDB" id="339031at2"/>
<evidence type="ECO:0000313" key="2">
    <source>
        <dbReference type="Proteomes" id="UP000297855"/>
    </source>
</evidence>
<gene>
    <name evidence="1" type="ORF">EHO61_11500</name>
</gene>
<dbReference type="EMBL" id="RQEV01000011">
    <property type="protein sequence ID" value="TGK18166.1"/>
    <property type="molecule type" value="Genomic_DNA"/>
</dbReference>
<dbReference type="Proteomes" id="UP000297855">
    <property type="component" value="Unassembled WGS sequence"/>
</dbReference>
<protein>
    <submittedName>
        <fullName evidence="1">Uncharacterized protein</fullName>
    </submittedName>
</protein>
<organism evidence="1 2">
    <name type="scientific">Leptospira fluminis</name>
    <dbReference type="NCBI Taxonomy" id="2484979"/>
    <lineage>
        <taxon>Bacteria</taxon>
        <taxon>Pseudomonadati</taxon>
        <taxon>Spirochaetota</taxon>
        <taxon>Spirochaetia</taxon>
        <taxon>Leptospirales</taxon>
        <taxon>Leptospiraceae</taxon>
        <taxon>Leptospira</taxon>
    </lineage>
</organism>
<dbReference type="AlphaFoldDB" id="A0A4R9GP06"/>
<name>A0A4R9GP06_9LEPT</name>
<reference evidence="1" key="1">
    <citation type="journal article" date="2019" name="PLoS Negl. Trop. Dis.">
        <title>Revisiting the worldwide diversity of Leptospira species in the environment.</title>
        <authorList>
            <person name="Vincent A.T."/>
            <person name="Schiettekatte O."/>
            <person name="Bourhy P."/>
            <person name="Veyrier F.J."/>
            <person name="Picardeau M."/>
        </authorList>
    </citation>
    <scope>NUCLEOTIDE SEQUENCE [LARGE SCALE GENOMIC DNA]</scope>
    <source>
        <strain evidence="1">SCS5</strain>
    </source>
</reference>
<proteinExistence type="predicted"/>
<sequence>MYIYPFFFNFPTQKRIGVSIWKLRLPNYENRRGDLLKSILRTSLVLLFFLSIVSFSSLGAQGSADKIPDPDALEREADDLEYKAGRSQNQDERRRLAQAAVDKRRQAIEARNAIQDRELSKPYTAGVFELQSIAMQSTWASETLARDRNIGANTTSALLGYSGVYQTASNSANSLGVNPNLLNNNFTAYSNPQGNSRTAYPVRLSYLSKNKNFGMELSYLDFRIKPSYTTFDGVHSSSNLSAIQFHSPEYKRVDYSFNLAWYFPTGTGARIGPSLGVRNIDIYSKEYGNIPGNYGFGSMSEKAGGIGPQAGFRIFKNLTANLLAHLRFDYFRTLGHYDRNSTGTIIGLGGNPYLLNTGSTNTVKDNLLSRVGYEVDVGISLLRTRWLKFTVGFQYTEMVSRVSGYNYNASVFGGTPGDNLYLNQVSKTLDQTSTNTGLQKDVHDKFYGFYLGASLIL</sequence>